<dbReference type="FunFam" id="3.40.50.1100:FF:000003">
    <property type="entry name" value="Cystathionine beta-synthase"/>
    <property type="match status" value="1"/>
</dbReference>
<gene>
    <name evidence="9" type="ORF">TVY486_1108080</name>
</gene>
<dbReference type="EC" id="4.2.1.22" evidence="4"/>
<evidence type="ECO:0000256" key="2">
    <source>
        <dbReference type="ARBA" id="ARBA00005003"/>
    </source>
</evidence>
<dbReference type="SUPFAM" id="SSF53686">
    <property type="entry name" value="Tryptophan synthase beta subunit-like PLP-dependent enzymes"/>
    <property type="match status" value="1"/>
</dbReference>
<organism evidence="9">
    <name type="scientific">Trypanosoma vivax (strain Y486)</name>
    <dbReference type="NCBI Taxonomy" id="1055687"/>
    <lineage>
        <taxon>Eukaryota</taxon>
        <taxon>Discoba</taxon>
        <taxon>Euglenozoa</taxon>
        <taxon>Kinetoplastea</taxon>
        <taxon>Metakinetoplastina</taxon>
        <taxon>Trypanosomatida</taxon>
        <taxon>Trypanosomatidae</taxon>
        <taxon>Trypanosoma</taxon>
        <taxon>Duttonella</taxon>
    </lineage>
</organism>
<evidence type="ECO:0000259" key="8">
    <source>
        <dbReference type="Pfam" id="PF00291"/>
    </source>
</evidence>
<evidence type="ECO:0000256" key="4">
    <source>
        <dbReference type="ARBA" id="ARBA00012041"/>
    </source>
</evidence>
<reference evidence="9" key="1">
    <citation type="journal article" date="2012" name="Proc. Natl. Acad. Sci. U.S.A.">
        <title>Antigenic diversity is generated by distinct evolutionary mechanisms in African trypanosome species.</title>
        <authorList>
            <person name="Jackson A.P."/>
            <person name="Berry A."/>
            <person name="Aslett M."/>
            <person name="Allison H.C."/>
            <person name="Burton P."/>
            <person name="Vavrova-Anderson J."/>
            <person name="Brown R."/>
            <person name="Browne H."/>
            <person name="Corton N."/>
            <person name="Hauser H."/>
            <person name="Gamble J."/>
            <person name="Gilderthorp R."/>
            <person name="Marcello L."/>
            <person name="McQuillan J."/>
            <person name="Otto T.D."/>
            <person name="Quail M.A."/>
            <person name="Sanders M.J."/>
            <person name="van Tonder A."/>
            <person name="Ginger M.L."/>
            <person name="Field M.C."/>
            <person name="Barry J.D."/>
            <person name="Hertz-Fowler C."/>
            <person name="Berriman M."/>
        </authorList>
    </citation>
    <scope>NUCLEOTIDE SEQUENCE</scope>
    <source>
        <strain evidence="9">Y486</strain>
    </source>
</reference>
<dbReference type="InterPro" id="IPR001926">
    <property type="entry name" value="TrpB-like_PALP"/>
</dbReference>
<name>G0UBX6_TRYVY</name>
<dbReference type="GO" id="GO:0006535">
    <property type="term" value="P:cysteine biosynthetic process from serine"/>
    <property type="evidence" value="ECO:0007669"/>
    <property type="project" value="InterPro"/>
</dbReference>
<proteinExistence type="inferred from homology"/>
<dbReference type="PROSITE" id="PS00901">
    <property type="entry name" value="CYS_SYNTHASE"/>
    <property type="match status" value="1"/>
</dbReference>
<dbReference type="InterPro" id="IPR036052">
    <property type="entry name" value="TrpB-like_PALP_sf"/>
</dbReference>
<evidence type="ECO:0000256" key="7">
    <source>
        <dbReference type="SAM" id="MobiDB-lite"/>
    </source>
</evidence>
<comment type="cofactor">
    <cofactor evidence="1">
        <name>pyridoxal 5'-phosphate</name>
        <dbReference type="ChEBI" id="CHEBI:597326"/>
    </cofactor>
</comment>
<feature type="region of interest" description="Disordered" evidence="7">
    <location>
        <begin position="354"/>
        <end position="373"/>
    </location>
</feature>
<comment type="pathway">
    <text evidence="2">Amino-acid biosynthesis; L-cysteine biosynthesis; L-cysteine from L-homocysteine and L-serine: step 1/2.</text>
</comment>
<dbReference type="VEuPathDB" id="TriTrypDB:TvY486_1108080"/>
<dbReference type="Pfam" id="PF00291">
    <property type="entry name" value="PALP"/>
    <property type="match status" value="1"/>
</dbReference>
<feature type="domain" description="Tryptophan synthase beta chain-like PALP" evidence="8">
    <location>
        <begin position="14"/>
        <end position="306"/>
    </location>
</feature>
<dbReference type="InterPro" id="IPR001216">
    <property type="entry name" value="P-phosphate_BS"/>
</dbReference>
<accession>G0UBX6</accession>
<comment type="similarity">
    <text evidence="3">Belongs to the cysteine synthase/cystathionine beta-synthase family.</text>
</comment>
<dbReference type="EMBL" id="HE573027">
    <property type="protein sequence ID" value="CCC53324.1"/>
    <property type="molecule type" value="Genomic_DNA"/>
</dbReference>
<protein>
    <recommendedName>
        <fullName evidence="4">cystathionine beta-synthase</fullName>
        <ecNumber evidence="4">4.2.1.22</ecNumber>
    </recommendedName>
</protein>
<dbReference type="Gene3D" id="3.40.50.1100">
    <property type="match status" value="2"/>
</dbReference>
<dbReference type="PANTHER" id="PTHR10314">
    <property type="entry name" value="CYSTATHIONINE BETA-SYNTHASE"/>
    <property type="match status" value="1"/>
</dbReference>
<dbReference type="AlphaFoldDB" id="G0UBX6"/>
<evidence type="ECO:0000313" key="9">
    <source>
        <dbReference type="EMBL" id="CCC53324.1"/>
    </source>
</evidence>
<evidence type="ECO:0000256" key="3">
    <source>
        <dbReference type="ARBA" id="ARBA00007103"/>
    </source>
</evidence>
<comment type="catalytic activity">
    <reaction evidence="6">
        <text>L-homocysteine + L-serine = L,L-cystathionine + H2O</text>
        <dbReference type="Rhea" id="RHEA:10112"/>
        <dbReference type="ChEBI" id="CHEBI:15377"/>
        <dbReference type="ChEBI" id="CHEBI:33384"/>
        <dbReference type="ChEBI" id="CHEBI:58161"/>
        <dbReference type="ChEBI" id="CHEBI:58199"/>
        <dbReference type="EC" id="4.2.1.22"/>
    </reaction>
</comment>
<evidence type="ECO:0000256" key="5">
    <source>
        <dbReference type="ARBA" id="ARBA00022898"/>
    </source>
</evidence>
<dbReference type="FunFam" id="3.40.50.1100:FF:000118">
    <property type="entry name" value="Related to CYS4-cystathionine beta-synthase"/>
    <property type="match status" value="1"/>
</dbReference>
<dbReference type="GO" id="GO:0004122">
    <property type="term" value="F:cystathionine beta-synthase activity"/>
    <property type="evidence" value="ECO:0007669"/>
    <property type="project" value="UniProtKB-EC"/>
</dbReference>
<sequence length="373" mass="40677">MSDRNARILDSVLDMVGSTPCIRLNRLPGRYGICCEVVAKCEFFNPGGSVKDRVAVQMVSDAEVSGRLRHTDTIVEASSGNTGIGIALVGAVKGYKTVITMPKKMSREKETFMLALGASVVRTQTALAWDHPDSLIGVANRLASEKGYVYLDQYKNPSNPDAHYKFTAQEIYEQCEGRVDMVVVGVGTGGTAAGVGKRLKELLPNVVVVAVDPEGSLLAHPEEPPRDPKPYLVEGIGYDFVPDVFAREYVDHWVKCRDQESFDLASQLHREEGLFVGGSSGSAMWGVLQAAKQLRPDQRCVVIFPDGIRNYASTFADENWMIEKGLKSGTAARPTYEALCDALREAKAKLLKYELGDDTELPPEPDSAQTTGN</sequence>
<dbReference type="CDD" id="cd01561">
    <property type="entry name" value="CBS_like"/>
    <property type="match status" value="1"/>
</dbReference>
<dbReference type="InterPro" id="IPR050214">
    <property type="entry name" value="Cys_Synth/Cystath_Beta-Synth"/>
</dbReference>
<keyword evidence="5" id="KW-0663">Pyridoxal phosphate</keyword>
<evidence type="ECO:0000256" key="6">
    <source>
        <dbReference type="ARBA" id="ARBA00047490"/>
    </source>
</evidence>
<evidence type="ECO:0000256" key="1">
    <source>
        <dbReference type="ARBA" id="ARBA00001933"/>
    </source>
</evidence>